<proteinExistence type="predicted"/>
<dbReference type="AlphaFoldDB" id="A0A9P4UVW1"/>
<evidence type="ECO:0000313" key="3">
    <source>
        <dbReference type="Proteomes" id="UP000799444"/>
    </source>
</evidence>
<dbReference type="OrthoDB" id="3520229at2759"/>
<name>A0A9P4UVW1_9PLEO</name>
<accession>A0A9P4UVW1</accession>
<organism evidence="2 3">
    <name type="scientific">Polyplosphaeria fusca</name>
    <dbReference type="NCBI Taxonomy" id="682080"/>
    <lineage>
        <taxon>Eukaryota</taxon>
        <taxon>Fungi</taxon>
        <taxon>Dikarya</taxon>
        <taxon>Ascomycota</taxon>
        <taxon>Pezizomycotina</taxon>
        <taxon>Dothideomycetes</taxon>
        <taxon>Pleosporomycetidae</taxon>
        <taxon>Pleosporales</taxon>
        <taxon>Tetraplosphaeriaceae</taxon>
        <taxon>Polyplosphaeria</taxon>
    </lineage>
</organism>
<evidence type="ECO:0000256" key="1">
    <source>
        <dbReference type="SAM" id="MobiDB-lite"/>
    </source>
</evidence>
<dbReference type="EMBL" id="ML996343">
    <property type="protein sequence ID" value="KAF2727276.1"/>
    <property type="molecule type" value="Genomic_DNA"/>
</dbReference>
<reference evidence="2" key="1">
    <citation type="journal article" date="2020" name="Stud. Mycol.">
        <title>101 Dothideomycetes genomes: a test case for predicting lifestyles and emergence of pathogens.</title>
        <authorList>
            <person name="Haridas S."/>
            <person name="Albert R."/>
            <person name="Binder M."/>
            <person name="Bloem J."/>
            <person name="Labutti K."/>
            <person name="Salamov A."/>
            <person name="Andreopoulos B."/>
            <person name="Baker S."/>
            <person name="Barry K."/>
            <person name="Bills G."/>
            <person name="Bluhm B."/>
            <person name="Cannon C."/>
            <person name="Castanera R."/>
            <person name="Culley D."/>
            <person name="Daum C."/>
            <person name="Ezra D."/>
            <person name="Gonzalez J."/>
            <person name="Henrissat B."/>
            <person name="Kuo A."/>
            <person name="Liang C."/>
            <person name="Lipzen A."/>
            <person name="Lutzoni F."/>
            <person name="Magnuson J."/>
            <person name="Mondo S."/>
            <person name="Nolan M."/>
            <person name="Ohm R."/>
            <person name="Pangilinan J."/>
            <person name="Park H.-J."/>
            <person name="Ramirez L."/>
            <person name="Alfaro M."/>
            <person name="Sun H."/>
            <person name="Tritt A."/>
            <person name="Yoshinaga Y."/>
            <person name="Zwiers L.-H."/>
            <person name="Turgeon B."/>
            <person name="Goodwin S."/>
            <person name="Spatafora J."/>
            <person name="Crous P."/>
            <person name="Grigoriev I."/>
        </authorList>
    </citation>
    <scope>NUCLEOTIDE SEQUENCE</scope>
    <source>
        <strain evidence="2">CBS 125425</strain>
    </source>
</reference>
<gene>
    <name evidence="2" type="ORF">EJ04DRAFT_517373</name>
</gene>
<sequence>MSSVFSSHAPVTITSSSLSSFATPSTPASVSAIPGYSDPKECDPSIMGGLPDDKPACAIPNSYNNSSAFDLMYSCCQGQPIRSYGFSENMTASEDGSPCYLYCHSLHQTNGQLMDCLGMHEVSIACTGNSSSIGNGSVNTPEETTSTSASTSPSSTSSARPSQSSGGSVPTFISNDRPSRWGMGILVMLAAGSAAGMFL</sequence>
<feature type="compositionally biased region" description="Low complexity" evidence="1">
    <location>
        <begin position="133"/>
        <end position="168"/>
    </location>
</feature>
<protein>
    <submittedName>
        <fullName evidence="2">Uncharacterized protein</fullName>
    </submittedName>
</protein>
<dbReference type="Proteomes" id="UP000799444">
    <property type="component" value="Unassembled WGS sequence"/>
</dbReference>
<feature type="region of interest" description="Disordered" evidence="1">
    <location>
        <begin position="133"/>
        <end position="173"/>
    </location>
</feature>
<comment type="caution">
    <text evidence="2">The sequence shown here is derived from an EMBL/GenBank/DDBJ whole genome shotgun (WGS) entry which is preliminary data.</text>
</comment>
<keyword evidence="3" id="KW-1185">Reference proteome</keyword>
<evidence type="ECO:0000313" key="2">
    <source>
        <dbReference type="EMBL" id="KAF2727276.1"/>
    </source>
</evidence>